<proteinExistence type="inferred from homology"/>
<dbReference type="SUPFAM" id="SSF53850">
    <property type="entry name" value="Periplasmic binding protein-like II"/>
    <property type="match status" value="1"/>
</dbReference>
<dbReference type="InterPro" id="IPR005064">
    <property type="entry name" value="BUG"/>
</dbReference>
<dbReference type="InterPro" id="IPR042100">
    <property type="entry name" value="Bug_dom1"/>
</dbReference>
<organism evidence="3 4">
    <name type="scientific">Caenimonas koreensis DSM 17982</name>
    <dbReference type="NCBI Taxonomy" id="1121255"/>
    <lineage>
        <taxon>Bacteria</taxon>
        <taxon>Pseudomonadati</taxon>
        <taxon>Pseudomonadota</taxon>
        <taxon>Betaproteobacteria</taxon>
        <taxon>Burkholderiales</taxon>
        <taxon>Comamonadaceae</taxon>
        <taxon>Caenimonas</taxon>
    </lineage>
</organism>
<feature type="chain" id="PRO_5032821559" evidence="2">
    <location>
        <begin position="23"/>
        <end position="326"/>
    </location>
</feature>
<gene>
    <name evidence="3" type="ORF">GHT07_17185</name>
</gene>
<sequence length="326" mass="33876">MMNRRQLLAVGAASAAGFTALAAMPARAQGRTLRIVVGYPAGGPTDALARIVARILGDSLGVAAIVENQPGGLASIAAKTVMRAEPDGMTLMLCTSQSQATNAVLFKGVGYDPLKDFTMVSGLADVQQTLVVRKDLPVKNVQELIAYAKANPGKLNYASTGSGAGAHLAMELLKLKAGIDLVHIPFKGGAQMTQEIVAGRIDATFATVPSVLGQIKAGTMNALAIASDKPSPQLPAVPLLKTQGVAGCEADSWLGLVGPANMPRATVAQYEKIIDQAFAKPDVREAVLSAGMVINLRDSAAFRSYIASEIAKWGEVTRAANIKLDT</sequence>
<dbReference type="OrthoDB" id="8678477at2"/>
<keyword evidence="2" id="KW-0732">Signal</keyword>
<dbReference type="PANTHER" id="PTHR42928">
    <property type="entry name" value="TRICARBOXYLATE-BINDING PROTEIN"/>
    <property type="match status" value="1"/>
</dbReference>
<keyword evidence="4" id="KW-1185">Reference proteome</keyword>
<protein>
    <submittedName>
        <fullName evidence="3">Tripartite tricarboxylate transporter substrate binding protein</fullName>
    </submittedName>
</protein>
<dbReference type="CDD" id="cd07012">
    <property type="entry name" value="PBP2_Bug_TTT"/>
    <property type="match status" value="1"/>
</dbReference>
<comment type="caution">
    <text evidence="3">The sequence shown here is derived from an EMBL/GenBank/DDBJ whole genome shotgun (WGS) entry which is preliminary data.</text>
</comment>
<dbReference type="Gene3D" id="3.40.190.10">
    <property type="entry name" value="Periplasmic binding protein-like II"/>
    <property type="match status" value="1"/>
</dbReference>
<evidence type="ECO:0000313" key="4">
    <source>
        <dbReference type="Proteomes" id="UP000487350"/>
    </source>
</evidence>
<dbReference type="Pfam" id="PF03401">
    <property type="entry name" value="TctC"/>
    <property type="match status" value="1"/>
</dbReference>
<evidence type="ECO:0000256" key="2">
    <source>
        <dbReference type="SAM" id="SignalP"/>
    </source>
</evidence>
<dbReference type="InterPro" id="IPR006311">
    <property type="entry name" value="TAT_signal"/>
</dbReference>
<name>A0A844B764_9BURK</name>
<dbReference type="AlphaFoldDB" id="A0A844B764"/>
<dbReference type="PANTHER" id="PTHR42928:SF5">
    <property type="entry name" value="BLR1237 PROTEIN"/>
    <property type="match status" value="1"/>
</dbReference>
<dbReference type="Proteomes" id="UP000487350">
    <property type="component" value="Unassembled WGS sequence"/>
</dbReference>
<accession>A0A844B764</accession>
<feature type="signal peptide" evidence="2">
    <location>
        <begin position="1"/>
        <end position="22"/>
    </location>
</feature>
<evidence type="ECO:0000256" key="1">
    <source>
        <dbReference type="ARBA" id="ARBA00006987"/>
    </source>
</evidence>
<evidence type="ECO:0000313" key="3">
    <source>
        <dbReference type="EMBL" id="MRD49013.1"/>
    </source>
</evidence>
<comment type="similarity">
    <text evidence="1">Belongs to the UPF0065 (bug) family.</text>
</comment>
<dbReference type="PROSITE" id="PS51318">
    <property type="entry name" value="TAT"/>
    <property type="match status" value="1"/>
</dbReference>
<dbReference type="RefSeq" id="WP_153586323.1">
    <property type="nucleotide sequence ID" value="NZ_WJBU01000018.1"/>
</dbReference>
<reference evidence="3 4" key="1">
    <citation type="submission" date="2019-11" db="EMBL/GenBank/DDBJ databases">
        <title>Caenimonas koreensis gen. nov., sp. nov., isolated from activated sludge.</title>
        <authorList>
            <person name="Seung H.R."/>
        </authorList>
    </citation>
    <scope>NUCLEOTIDE SEQUENCE [LARGE SCALE GENOMIC DNA]</scope>
    <source>
        <strain evidence="3 4">EMB320</strain>
    </source>
</reference>
<dbReference type="PIRSF" id="PIRSF017082">
    <property type="entry name" value="YflP"/>
    <property type="match status" value="1"/>
</dbReference>
<dbReference type="EMBL" id="WJBU01000018">
    <property type="protein sequence ID" value="MRD49013.1"/>
    <property type="molecule type" value="Genomic_DNA"/>
</dbReference>
<dbReference type="Gene3D" id="3.40.190.150">
    <property type="entry name" value="Bordetella uptake gene, domain 1"/>
    <property type="match status" value="1"/>
</dbReference>